<proteinExistence type="predicted"/>
<protein>
    <submittedName>
        <fullName evidence="1">Uncharacterized protein</fullName>
    </submittedName>
</protein>
<accession>A0A8S5S6T8</accession>
<dbReference type="EMBL" id="BK032541">
    <property type="protein sequence ID" value="DAF46622.1"/>
    <property type="molecule type" value="Genomic_DNA"/>
</dbReference>
<evidence type="ECO:0000313" key="1">
    <source>
        <dbReference type="EMBL" id="DAF46622.1"/>
    </source>
</evidence>
<organism evidence="1">
    <name type="scientific">Siphoviridae sp. ctqwY3</name>
    <dbReference type="NCBI Taxonomy" id="2827951"/>
    <lineage>
        <taxon>Viruses</taxon>
        <taxon>Duplodnaviria</taxon>
        <taxon>Heunggongvirae</taxon>
        <taxon>Uroviricota</taxon>
        <taxon>Caudoviricetes</taxon>
    </lineage>
</organism>
<sequence>MNWFVNNREVIKGLSINTGTSTTPTFTAMCTTSEVGLTTDLEEKDFYVFCDAIKRSLITGAKLSIDCTVKIDMNNQAIVQTLGNIHDLIENGTVAQFNNILVQFELLESVQDNVLTYKKYQVPVVMKFSDLGGNAEDEGEYSLELVINGKGTVVTGA</sequence>
<name>A0A8S5S6T8_9CAUD</name>
<reference evidence="1" key="1">
    <citation type="journal article" date="2021" name="Proc. Natl. Acad. Sci. U.S.A.">
        <title>A Catalog of Tens of Thousands of Viruses from Human Metagenomes Reveals Hidden Associations with Chronic Diseases.</title>
        <authorList>
            <person name="Tisza M.J."/>
            <person name="Buck C.B."/>
        </authorList>
    </citation>
    <scope>NUCLEOTIDE SEQUENCE</scope>
    <source>
        <strain evidence="1">CtqwY3</strain>
    </source>
</reference>